<dbReference type="Proteomes" id="UP001295740">
    <property type="component" value="Unassembled WGS sequence"/>
</dbReference>
<dbReference type="PANTHER" id="PTHR21015">
    <property type="entry name" value="UDP-N-ACETYLGLUCOSAMINE--N-ACETYLMURAMYL-(PENTAPEPTIDE) PYROPHOSPHORYL-UNDECAPRENOL N-ACETYLGLUCOSAMINE TRANSFERASE 1"/>
    <property type="match status" value="1"/>
</dbReference>
<dbReference type="GO" id="GO:0016758">
    <property type="term" value="F:hexosyltransferase activity"/>
    <property type="evidence" value="ECO:0007669"/>
    <property type="project" value="UniProtKB-ARBA"/>
</dbReference>
<dbReference type="EMBL" id="CAUWAG010000008">
    <property type="protein sequence ID" value="CAJ2505890.1"/>
    <property type="molecule type" value="Genomic_DNA"/>
</dbReference>
<evidence type="ECO:0000259" key="2">
    <source>
        <dbReference type="Pfam" id="PF06722"/>
    </source>
</evidence>
<comment type="caution">
    <text evidence="3">The sequence shown here is derived from an EMBL/GenBank/DDBJ whole genome shotgun (WGS) entry which is preliminary data.</text>
</comment>
<dbReference type="InterPro" id="IPR002213">
    <property type="entry name" value="UDP_glucos_trans"/>
</dbReference>
<evidence type="ECO:0000313" key="3">
    <source>
        <dbReference type="EMBL" id="CAJ2505890.1"/>
    </source>
</evidence>
<accession>A0AAI8VK42</accession>
<name>A0AAI8VK42_9PEZI</name>
<keyword evidence="1" id="KW-0808">Transferase</keyword>
<dbReference type="Pfam" id="PF06722">
    <property type="entry name" value="EryCIII-like_C"/>
    <property type="match status" value="1"/>
</dbReference>
<reference evidence="3" key="1">
    <citation type="submission" date="2023-10" db="EMBL/GenBank/DDBJ databases">
        <authorList>
            <person name="Hackl T."/>
        </authorList>
    </citation>
    <scope>NUCLEOTIDE SEQUENCE</scope>
</reference>
<dbReference type="SUPFAM" id="SSF53756">
    <property type="entry name" value="UDP-Glycosyltransferase/glycogen phosphorylase"/>
    <property type="match status" value="1"/>
</dbReference>
<proteinExistence type="predicted"/>
<dbReference type="Gene3D" id="3.40.50.2000">
    <property type="entry name" value="Glycogen Phosphorylase B"/>
    <property type="match status" value="2"/>
</dbReference>
<feature type="domain" description="Erythromycin biosynthesis protein CIII-like C-terminal" evidence="2">
    <location>
        <begin position="344"/>
        <end position="450"/>
    </location>
</feature>
<dbReference type="CDD" id="cd03784">
    <property type="entry name" value="GT1_Gtf-like"/>
    <property type="match status" value="1"/>
</dbReference>
<organism evidence="3 4">
    <name type="scientific">Anthostomella pinea</name>
    <dbReference type="NCBI Taxonomy" id="933095"/>
    <lineage>
        <taxon>Eukaryota</taxon>
        <taxon>Fungi</taxon>
        <taxon>Dikarya</taxon>
        <taxon>Ascomycota</taxon>
        <taxon>Pezizomycotina</taxon>
        <taxon>Sordariomycetes</taxon>
        <taxon>Xylariomycetidae</taxon>
        <taxon>Xylariales</taxon>
        <taxon>Xylariaceae</taxon>
        <taxon>Anthostomella</taxon>
    </lineage>
</organism>
<dbReference type="InterPro" id="IPR010610">
    <property type="entry name" value="EryCIII-like_C"/>
</dbReference>
<dbReference type="PANTHER" id="PTHR21015:SF22">
    <property type="entry name" value="GLYCOSYLTRANSFERASE"/>
    <property type="match status" value="1"/>
</dbReference>
<sequence length="470" mass="51405">MTADQAQQDLIVLSMPPAKKSPLLVFTAAAAAGHTSQPLQLARELVGRGHDVVFMSSTEFRAGVEKAGAEWFECPEFLPAAHEAARQGIPPGPPRMLYDMHHLFIDGMIERAARMRALLEMVREREPEREVIVFAEAASMVMIPFFHGAPLPRGYAKLPKAIGLGVVPLVVRSDDTAPFGPGVPPDASESGRARNNMLYDLMYGGPFKSSDDHFRQVLRDQLGCTREPDGFMFDIWFKACHTMFQMCSPSMDYPRHDLDLRIRYAGALPPRPLDPAFALPSWWAEITANAALPPDSPDRKKVVSVSQGTVNFDYSELLLPTLQGLADRADVLVVAILGSRGATLPPDAEVPANARVVDYLPYDAILAHADVSINNGGFGGFVHGAVNGVPLVLAGVTEDKVEVSAMAEYSGMAVNLKTQRPTPEAVAEAVGRILEEPKFKRRAMRLRQDNRDLDTVNLIEKQILEYAAEG</sequence>
<keyword evidence="4" id="KW-1185">Reference proteome</keyword>
<dbReference type="GO" id="GO:0008194">
    <property type="term" value="F:UDP-glycosyltransferase activity"/>
    <property type="evidence" value="ECO:0007669"/>
    <property type="project" value="InterPro"/>
</dbReference>
<dbReference type="AlphaFoldDB" id="A0AAI8VK42"/>
<evidence type="ECO:0000256" key="1">
    <source>
        <dbReference type="ARBA" id="ARBA00022679"/>
    </source>
</evidence>
<protein>
    <submittedName>
        <fullName evidence="3">Uu.00g000200.m01.CDS01</fullName>
    </submittedName>
</protein>
<evidence type="ECO:0000313" key="4">
    <source>
        <dbReference type="Proteomes" id="UP001295740"/>
    </source>
</evidence>
<gene>
    <name evidence="3" type="ORF">KHLLAP_LOCUS6358</name>
</gene>